<dbReference type="Gene3D" id="2.30.29.30">
    <property type="entry name" value="Pleckstrin-homology domain (PH domain)/Phosphotyrosine-binding domain (PTB)"/>
    <property type="match status" value="1"/>
</dbReference>
<feature type="region of interest" description="Disordered" evidence="10">
    <location>
        <begin position="170"/>
        <end position="244"/>
    </location>
</feature>
<dbReference type="Proteomes" id="UP000326759">
    <property type="component" value="Unassembled WGS sequence"/>
</dbReference>
<keyword evidence="5" id="KW-0597">Phosphoprotein</keyword>
<evidence type="ECO:0000256" key="4">
    <source>
        <dbReference type="ARBA" id="ARBA00022490"/>
    </source>
</evidence>
<feature type="compositionally biased region" description="Pro residues" evidence="10">
    <location>
        <begin position="349"/>
        <end position="371"/>
    </location>
</feature>
<dbReference type="PANTHER" id="PTHR11202:SF22">
    <property type="entry name" value="PROTEIN ENABLED"/>
    <property type="match status" value="1"/>
</dbReference>
<comment type="caution">
    <text evidence="12">The sequence shown here is derived from an EMBL/GenBank/DDBJ whole genome shotgun (WGS) entry which is preliminary data.</text>
</comment>
<evidence type="ECO:0000256" key="6">
    <source>
        <dbReference type="ARBA" id="ARBA00023036"/>
    </source>
</evidence>
<dbReference type="PROSITE" id="PS50229">
    <property type="entry name" value="WH1"/>
    <property type="match status" value="1"/>
</dbReference>
<feature type="compositionally biased region" description="Pro residues" evidence="10">
    <location>
        <begin position="299"/>
        <end position="311"/>
    </location>
</feature>
<evidence type="ECO:0000256" key="2">
    <source>
        <dbReference type="ARBA" id="ARBA00004510"/>
    </source>
</evidence>
<evidence type="ECO:0000256" key="8">
    <source>
        <dbReference type="ARBA" id="ARBA00023212"/>
    </source>
</evidence>
<feature type="compositionally biased region" description="Pro residues" evidence="10">
    <location>
        <begin position="175"/>
        <end position="189"/>
    </location>
</feature>
<evidence type="ECO:0000256" key="1">
    <source>
        <dbReference type="ARBA" id="ARBA00004245"/>
    </source>
</evidence>
<organism evidence="12 13">
    <name type="scientific">Armadillidium nasatum</name>
    <dbReference type="NCBI Taxonomy" id="96803"/>
    <lineage>
        <taxon>Eukaryota</taxon>
        <taxon>Metazoa</taxon>
        <taxon>Ecdysozoa</taxon>
        <taxon>Arthropoda</taxon>
        <taxon>Crustacea</taxon>
        <taxon>Multicrustacea</taxon>
        <taxon>Malacostraca</taxon>
        <taxon>Eumalacostraca</taxon>
        <taxon>Peracarida</taxon>
        <taxon>Isopoda</taxon>
        <taxon>Oniscidea</taxon>
        <taxon>Crinocheta</taxon>
        <taxon>Armadillidiidae</taxon>
        <taxon>Armadillidium</taxon>
    </lineage>
</organism>
<keyword evidence="6" id="KW-0729">SH3-binding</keyword>
<dbReference type="SMART" id="SM00461">
    <property type="entry name" value="WH1"/>
    <property type="match status" value="1"/>
</dbReference>
<keyword evidence="8" id="KW-0206">Cytoskeleton</keyword>
<protein>
    <submittedName>
        <fullName evidence="12">Protein enabled-like protein</fullName>
    </submittedName>
</protein>
<keyword evidence="4" id="KW-0963">Cytoplasm</keyword>
<feature type="compositionally biased region" description="Low complexity" evidence="10">
    <location>
        <begin position="458"/>
        <end position="471"/>
    </location>
</feature>
<feature type="compositionally biased region" description="Basic and acidic residues" evidence="10">
    <location>
        <begin position="288"/>
        <end position="298"/>
    </location>
</feature>
<dbReference type="GO" id="GO:0030054">
    <property type="term" value="C:cell junction"/>
    <property type="evidence" value="ECO:0007669"/>
    <property type="project" value="UniProtKB-ARBA"/>
</dbReference>
<keyword evidence="7" id="KW-0009">Actin-binding</keyword>
<dbReference type="Pfam" id="PF00568">
    <property type="entry name" value="WH1"/>
    <property type="match status" value="1"/>
</dbReference>
<sequence length="555" mass="60544">MIIYILLKLHLFIINKFNAKNASRRSLSIGGSEATMLVIIEINIILEYFRSLENVANENEQSICSARASVMIYDDANKKWVPAGTSCGLSKVHIYHNQSTSAFRVVGRKLHDHEVVINCSILKGLKYNQATPTFHQWRDNRQVYGLNFSSKDDADSFAQSMIQALDILNNGTRQPIPPPPPPHQVPLPPSSSVNQIQQQQQQPQQIQQQLPQHPPQPPPHQQQPPQAPPHQYHTLPTPHYNEEDMGYRYADPKIYNYNNLNNHQHEKTYEKTYDNFHHYQESRTMAREDIASHQERKAPQPPPGPPPPPLPGHHRTNSAPNAPPVPPSLAVPSIPPVPPAPAPSSIGGAPPPPPPPPPVGGAPPPPPPPPGSLVCQSSTEEAPLNNLAAALRGAKLRQTKAPDSESTGSSSSGGSIGRGAGERPALGGMMSMMDEMAATLARRRAKNKEPQSPTDGNSRPTPKSPGTSGSSIATSNGKSSGGGESPKPSRKRFGSTCEDVSPRVNGIASDVLGAGPPDHVLLEKIKDEILEEMKKEMHKCKQEIINEIKMELNRR</sequence>
<comment type="similarity">
    <text evidence="3">Belongs to the Ena/VASP family.</text>
</comment>
<evidence type="ECO:0000313" key="12">
    <source>
        <dbReference type="EMBL" id="KAB7501324.1"/>
    </source>
</evidence>
<dbReference type="Pfam" id="PF08776">
    <property type="entry name" value="VASP_tetra"/>
    <property type="match status" value="1"/>
</dbReference>
<dbReference type="FunFam" id="2.30.29.30:FF:000047">
    <property type="entry name" value="vasodilator-stimulated phosphoprotein isoform X2"/>
    <property type="match status" value="1"/>
</dbReference>
<evidence type="ECO:0000256" key="7">
    <source>
        <dbReference type="ARBA" id="ARBA00023203"/>
    </source>
</evidence>
<dbReference type="GO" id="GO:0005856">
    <property type="term" value="C:cytoskeleton"/>
    <property type="evidence" value="ECO:0007669"/>
    <property type="project" value="UniProtKB-SubCell"/>
</dbReference>
<dbReference type="GO" id="GO:0030027">
    <property type="term" value="C:lamellipodium"/>
    <property type="evidence" value="ECO:0007669"/>
    <property type="project" value="UniProtKB-SubCell"/>
</dbReference>
<dbReference type="InterPro" id="IPR014885">
    <property type="entry name" value="VASP_tetra"/>
</dbReference>
<dbReference type="GO" id="GO:0005829">
    <property type="term" value="C:cytosol"/>
    <property type="evidence" value="ECO:0007669"/>
    <property type="project" value="UniProtKB-ARBA"/>
</dbReference>
<feature type="domain" description="WH1" evidence="11">
    <location>
        <begin position="55"/>
        <end position="168"/>
    </location>
</feature>
<accession>A0A5N5T458</accession>
<evidence type="ECO:0000256" key="10">
    <source>
        <dbReference type="SAM" id="MobiDB-lite"/>
    </source>
</evidence>
<dbReference type="OrthoDB" id="31170at2759"/>
<evidence type="ECO:0000313" key="13">
    <source>
        <dbReference type="Proteomes" id="UP000326759"/>
    </source>
</evidence>
<proteinExistence type="inferred from homology"/>
<reference evidence="12 13" key="1">
    <citation type="journal article" date="2019" name="PLoS Biol.">
        <title>Sex chromosomes control vertical transmission of feminizing Wolbachia symbionts in an isopod.</title>
        <authorList>
            <person name="Becking T."/>
            <person name="Chebbi M.A."/>
            <person name="Giraud I."/>
            <person name="Moumen B."/>
            <person name="Laverre T."/>
            <person name="Caubet Y."/>
            <person name="Peccoud J."/>
            <person name="Gilbert C."/>
            <person name="Cordaux R."/>
        </authorList>
    </citation>
    <scope>NUCLEOTIDE SEQUENCE [LARGE SCALE GENOMIC DNA]</scope>
    <source>
        <strain evidence="12">ANa2</strain>
        <tissue evidence="12">Whole body excluding digestive tract and cuticle</tissue>
    </source>
</reference>
<dbReference type="InterPro" id="IPR038023">
    <property type="entry name" value="VASP_sf"/>
</dbReference>
<evidence type="ECO:0000256" key="9">
    <source>
        <dbReference type="ARBA" id="ARBA00023273"/>
    </source>
</evidence>
<dbReference type="AlphaFoldDB" id="A0A5N5T458"/>
<keyword evidence="9" id="KW-0966">Cell projection</keyword>
<dbReference type="SUPFAM" id="SSF118370">
    <property type="entry name" value="Vasodilator-stimulated phosphoprotein, VASP, tetramerisation domain"/>
    <property type="match status" value="1"/>
</dbReference>
<comment type="subcellular location">
    <subcellularLocation>
        <location evidence="2">Cell projection</location>
        <location evidence="2">Lamellipodium</location>
    </subcellularLocation>
    <subcellularLocation>
        <location evidence="1">Cytoplasm</location>
        <location evidence="1">Cytoskeleton</location>
    </subcellularLocation>
</comment>
<dbReference type="PANTHER" id="PTHR11202">
    <property type="entry name" value="SPROUTY-RELATED, EVH1 DOMAIN-CONTAINING PROTEIN FAMILY MEMBER"/>
    <property type="match status" value="1"/>
</dbReference>
<gene>
    <name evidence="12" type="primary">ENAH</name>
    <name evidence="12" type="ORF">Anas_00420</name>
</gene>
<evidence type="ECO:0000256" key="5">
    <source>
        <dbReference type="ARBA" id="ARBA00022553"/>
    </source>
</evidence>
<dbReference type="InterPro" id="IPR000697">
    <property type="entry name" value="WH1/EVH1_dom"/>
</dbReference>
<dbReference type="EMBL" id="SEYY01010983">
    <property type="protein sequence ID" value="KAB7501324.1"/>
    <property type="molecule type" value="Genomic_DNA"/>
</dbReference>
<feature type="compositionally biased region" description="Low complexity" evidence="10">
    <location>
        <begin position="404"/>
        <end position="413"/>
    </location>
</feature>
<feature type="compositionally biased region" description="Low complexity" evidence="10">
    <location>
        <begin position="195"/>
        <end position="211"/>
    </location>
</feature>
<keyword evidence="13" id="KW-1185">Reference proteome</keyword>
<dbReference type="GO" id="GO:0003779">
    <property type="term" value="F:actin binding"/>
    <property type="evidence" value="ECO:0007669"/>
    <property type="project" value="UniProtKB-KW"/>
</dbReference>
<feature type="compositionally biased region" description="Pro residues" evidence="10">
    <location>
        <begin position="212"/>
        <end position="228"/>
    </location>
</feature>
<evidence type="ECO:0000256" key="3">
    <source>
        <dbReference type="ARBA" id="ARBA00009785"/>
    </source>
</evidence>
<dbReference type="InterPro" id="IPR011993">
    <property type="entry name" value="PH-like_dom_sf"/>
</dbReference>
<dbReference type="SUPFAM" id="SSF50729">
    <property type="entry name" value="PH domain-like"/>
    <property type="match status" value="1"/>
</dbReference>
<evidence type="ECO:0000259" key="11">
    <source>
        <dbReference type="PROSITE" id="PS50229"/>
    </source>
</evidence>
<feature type="compositionally biased region" description="Pro residues" evidence="10">
    <location>
        <begin position="321"/>
        <end position="342"/>
    </location>
</feature>
<name>A0A5N5T458_9CRUS</name>
<feature type="region of interest" description="Disordered" evidence="10">
    <location>
        <begin position="288"/>
        <end position="502"/>
    </location>
</feature>
<dbReference type="Gene3D" id="1.20.5.1160">
    <property type="entry name" value="Vasodilator-stimulated phosphoprotein"/>
    <property type="match status" value="1"/>
</dbReference>
<dbReference type="CDD" id="cd01207">
    <property type="entry name" value="EVH1_Ena_VASP-like"/>
    <property type="match status" value="1"/>
</dbReference>
<dbReference type="GO" id="GO:0017124">
    <property type="term" value="F:SH3 domain binding"/>
    <property type="evidence" value="ECO:0007669"/>
    <property type="project" value="UniProtKB-KW"/>
</dbReference>